<feature type="domain" description="HTH iclR-type" evidence="4">
    <location>
        <begin position="10"/>
        <end position="72"/>
    </location>
</feature>
<dbReference type="PANTHER" id="PTHR30136">
    <property type="entry name" value="HELIX-TURN-HELIX TRANSCRIPTIONAL REGULATOR, ICLR FAMILY"/>
    <property type="match status" value="1"/>
</dbReference>
<dbReference type="Gene3D" id="1.10.10.10">
    <property type="entry name" value="Winged helix-like DNA-binding domain superfamily/Winged helix DNA-binding domain"/>
    <property type="match status" value="1"/>
</dbReference>
<sequence>MMMKEKQYSAPALEKGISIVERLAVADRPLTMNEIADQLERSKHQIYRMLVSLETLGWLARTSDEKFFLTNRLFDLAMRVPPRRNLHEAALPLMRELSERLNQSCHLAVVSGSDIVVVARMESPGLLGFAVRVGHRMPIVESASGPVILANVSNSVQKSIRSMISGSDNSKAVSERFETFVKQVVDAGILVRESPLIPGVTDISAPVFENSSEQGVAALTIPFLKGGAAATSIEEAVDALKLTASGISEKLRLG</sequence>
<dbReference type="Pfam" id="PF01614">
    <property type="entry name" value="IclR_C"/>
    <property type="match status" value="1"/>
</dbReference>
<dbReference type="InterPro" id="IPR050707">
    <property type="entry name" value="HTH_MetabolicPath_Reg"/>
</dbReference>
<evidence type="ECO:0000313" key="7">
    <source>
        <dbReference type="Proteomes" id="UP000546031"/>
    </source>
</evidence>
<evidence type="ECO:0000259" key="4">
    <source>
        <dbReference type="PROSITE" id="PS51077"/>
    </source>
</evidence>
<keyword evidence="2" id="KW-0238">DNA-binding</keyword>
<protein>
    <submittedName>
        <fullName evidence="6">IclR family transcriptional regulator</fullName>
    </submittedName>
</protein>
<evidence type="ECO:0000259" key="5">
    <source>
        <dbReference type="PROSITE" id="PS51078"/>
    </source>
</evidence>
<dbReference type="InterPro" id="IPR036388">
    <property type="entry name" value="WH-like_DNA-bd_sf"/>
</dbReference>
<dbReference type="PROSITE" id="PS51077">
    <property type="entry name" value="HTH_ICLR"/>
    <property type="match status" value="1"/>
</dbReference>
<evidence type="ECO:0000313" key="6">
    <source>
        <dbReference type="EMBL" id="NVE94371.1"/>
    </source>
</evidence>
<gene>
    <name evidence="6" type="ORF">HUO12_05595</name>
</gene>
<keyword evidence="3" id="KW-0804">Transcription</keyword>
<dbReference type="SMART" id="SM00346">
    <property type="entry name" value="HTH_ICLR"/>
    <property type="match status" value="1"/>
</dbReference>
<dbReference type="InterPro" id="IPR005471">
    <property type="entry name" value="Tscrpt_reg_IclR_N"/>
</dbReference>
<dbReference type="SUPFAM" id="SSF46785">
    <property type="entry name" value="Winged helix' DNA-binding domain"/>
    <property type="match status" value="1"/>
</dbReference>
<proteinExistence type="predicted"/>
<organism evidence="6 7">
    <name type="scientific">Altererythrobacter lutimaris</name>
    <dbReference type="NCBI Taxonomy" id="2743979"/>
    <lineage>
        <taxon>Bacteria</taxon>
        <taxon>Pseudomonadati</taxon>
        <taxon>Pseudomonadota</taxon>
        <taxon>Alphaproteobacteria</taxon>
        <taxon>Sphingomonadales</taxon>
        <taxon>Erythrobacteraceae</taxon>
        <taxon>Altererythrobacter</taxon>
    </lineage>
</organism>
<evidence type="ECO:0000256" key="2">
    <source>
        <dbReference type="ARBA" id="ARBA00023125"/>
    </source>
</evidence>
<dbReference type="Gene3D" id="3.30.450.40">
    <property type="match status" value="1"/>
</dbReference>
<comment type="caution">
    <text evidence="6">The sequence shown here is derived from an EMBL/GenBank/DDBJ whole genome shotgun (WGS) entry which is preliminary data.</text>
</comment>
<dbReference type="PROSITE" id="PS51078">
    <property type="entry name" value="ICLR_ED"/>
    <property type="match status" value="1"/>
</dbReference>
<evidence type="ECO:0000256" key="1">
    <source>
        <dbReference type="ARBA" id="ARBA00023015"/>
    </source>
</evidence>
<reference evidence="6 7" key="1">
    <citation type="submission" date="2020-06" db="EMBL/GenBank/DDBJ databases">
        <title>Altererythrobacter lutimaris sp. nov., a marine bacterium isolated from a tidal flat.</title>
        <authorList>
            <person name="Kim D."/>
            <person name="Yoo Y."/>
            <person name="Kim J.-J."/>
        </authorList>
    </citation>
    <scope>NUCLEOTIDE SEQUENCE [LARGE SCALE GENOMIC DNA]</scope>
    <source>
        <strain evidence="6 7">JGD-16</strain>
    </source>
</reference>
<dbReference type="AlphaFoldDB" id="A0A850HBI9"/>
<dbReference type="InterPro" id="IPR014757">
    <property type="entry name" value="Tscrpt_reg_IclR_C"/>
</dbReference>
<dbReference type="GO" id="GO:0045892">
    <property type="term" value="P:negative regulation of DNA-templated transcription"/>
    <property type="evidence" value="ECO:0007669"/>
    <property type="project" value="TreeGrafter"/>
</dbReference>
<dbReference type="Proteomes" id="UP000546031">
    <property type="component" value="Unassembled WGS sequence"/>
</dbReference>
<dbReference type="EMBL" id="JABWTA010000001">
    <property type="protein sequence ID" value="NVE94371.1"/>
    <property type="molecule type" value="Genomic_DNA"/>
</dbReference>
<dbReference type="Pfam" id="PF09339">
    <property type="entry name" value="HTH_IclR"/>
    <property type="match status" value="1"/>
</dbReference>
<dbReference type="GO" id="GO:0003677">
    <property type="term" value="F:DNA binding"/>
    <property type="evidence" value="ECO:0007669"/>
    <property type="project" value="UniProtKB-KW"/>
</dbReference>
<dbReference type="PANTHER" id="PTHR30136:SF7">
    <property type="entry name" value="HTH-TYPE TRANSCRIPTIONAL REGULATOR KDGR-RELATED"/>
    <property type="match status" value="1"/>
</dbReference>
<feature type="domain" description="IclR-ED" evidence="5">
    <location>
        <begin position="72"/>
        <end position="253"/>
    </location>
</feature>
<accession>A0A850HBI9</accession>
<keyword evidence="7" id="KW-1185">Reference proteome</keyword>
<name>A0A850HBI9_9SPHN</name>
<dbReference type="SUPFAM" id="SSF55781">
    <property type="entry name" value="GAF domain-like"/>
    <property type="match status" value="1"/>
</dbReference>
<keyword evidence="1" id="KW-0805">Transcription regulation</keyword>
<dbReference type="GO" id="GO:0003700">
    <property type="term" value="F:DNA-binding transcription factor activity"/>
    <property type="evidence" value="ECO:0007669"/>
    <property type="project" value="TreeGrafter"/>
</dbReference>
<evidence type="ECO:0000256" key="3">
    <source>
        <dbReference type="ARBA" id="ARBA00023163"/>
    </source>
</evidence>
<dbReference type="InterPro" id="IPR029016">
    <property type="entry name" value="GAF-like_dom_sf"/>
</dbReference>
<dbReference type="InterPro" id="IPR036390">
    <property type="entry name" value="WH_DNA-bd_sf"/>
</dbReference>
<dbReference type="RefSeq" id="WP_176272654.1">
    <property type="nucleotide sequence ID" value="NZ_JABWTA010000001.1"/>
</dbReference>